<evidence type="ECO:0000313" key="2">
    <source>
        <dbReference type="Proteomes" id="UP000735302"/>
    </source>
</evidence>
<keyword evidence="2" id="KW-1185">Reference proteome</keyword>
<keyword evidence="1" id="KW-0540">Nuclease</keyword>
<organism evidence="1 2">
    <name type="scientific">Plakobranchus ocellatus</name>
    <dbReference type="NCBI Taxonomy" id="259542"/>
    <lineage>
        <taxon>Eukaryota</taxon>
        <taxon>Metazoa</taxon>
        <taxon>Spiralia</taxon>
        <taxon>Lophotrochozoa</taxon>
        <taxon>Mollusca</taxon>
        <taxon>Gastropoda</taxon>
        <taxon>Heterobranchia</taxon>
        <taxon>Euthyneura</taxon>
        <taxon>Panpulmonata</taxon>
        <taxon>Sacoglossa</taxon>
        <taxon>Placobranchoidea</taxon>
        <taxon>Plakobranchidae</taxon>
        <taxon>Plakobranchus</taxon>
    </lineage>
</organism>
<dbReference type="AlphaFoldDB" id="A0AAV4BPB8"/>
<dbReference type="Proteomes" id="UP000735302">
    <property type="component" value="Unassembled WGS sequence"/>
</dbReference>
<reference evidence="1 2" key="1">
    <citation type="journal article" date="2021" name="Elife">
        <title>Chloroplast acquisition without the gene transfer in kleptoplastic sea slugs, Plakobranchus ocellatus.</title>
        <authorList>
            <person name="Maeda T."/>
            <person name="Takahashi S."/>
            <person name="Yoshida T."/>
            <person name="Shimamura S."/>
            <person name="Takaki Y."/>
            <person name="Nagai Y."/>
            <person name="Toyoda A."/>
            <person name="Suzuki Y."/>
            <person name="Arimoto A."/>
            <person name="Ishii H."/>
            <person name="Satoh N."/>
            <person name="Nishiyama T."/>
            <person name="Hasebe M."/>
            <person name="Maruyama T."/>
            <person name="Minagawa J."/>
            <person name="Obokata J."/>
            <person name="Shigenobu S."/>
        </authorList>
    </citation>
    <scope>NUCLEOTIDE SEQUENCE [LARGE SCALE GENOMIC DNA]</scope>
</reference>
<dbReference type="GO" id="GO:0004519">
    <property type="term" value="F:endonuclease activity"/>
    <property type="evidence" value="ECO:0007669"/>
    <property type="project" value="UniProtKB-KW"/>
</dbReference>
<name>A0AAV4BPB8_9GAST</name>
<evidence type="ECO:0000313" key="1">
    <source>
        <dbReference type="EMBL" id="GFO20958.1"/>
    </source>
</evidence>
<accession>A0AAV4BPB8</accession>
<keyword evidence="1" id="KW-0378">Hydrolase</keyword>
<comment type="caution">
    <text evidence="1">The sequence shown here is derived from an EMBL/GenBank/DDBJ whole genome shotgun (WGS) entry which is preliminary data.</text>
</comment>
<protein>
    <submittedName>
        <fullName evidence="1">Endonuclease-reverse transcriptase</fullName>
    </submittedName>
</protein>
<sequence length="110" mass="12625">MNHNENLQRQRQHNYGHTEPKIKATSADFLNNNLGRWFRTPVGVHLGCLFSSTLFNIFLERIMIEALEGHESIVSIRGRLSTNICFVDDIDGLAGKEEELARAPDNMEWK</sequence>
<gene>
    <name evidence="1" type="ORF">PoB_004746300</name>
</gene>
<proteinExistence type="predicted"/>
<keyword evidence="1" id="KW-0255">Endonuclease</keyword>
<dbReference type="EMBL" id="BLXT01005227">
    <property type="protein sequence ID" value="GFO20958.1"/>
    <property type="molecule type" value="Genomic_DNA"/>
</dbReference>